<evidence type="ECO:0000256" key="2">
    <source>
        <dbReference type="SAM" id="SignalP"/>
    </source>
</evidence>
<sequence length="101" mass="11117">MVIIVLGLIIWKLRMAKECSGAGGASASPVADDDAYEEPITLPPPPEEPIISVTDHIYDDPELLNREWELQGKFPPSVAPSSSVEPMYENIPENRREEGTV</sequence>
<feature type="signal peptide" evidence="2">
    <location>
        <begin position="1"/>
        <end position="16"/>
    </location>
</feature>
<name>A0AAN9AD57_HALRR</name>
<comment type="caution">
    <text evidence="3">The sequence shown here is derived from an EMBL/GenBank/DDBJ whole genome shotgun (WGS) entry which is preliminary data.</text>
</comment>
<feature type="region of interest" description="Disordered" evidence="1">
    <location>
        <begin position="19"/>
        <end position="50"/>
    </location>
</feature>
<feature type="compositionally biased region" description="Basic and acidic residues" evidence="1">
    <location>
        <begin position="92"/>
        <end position="101"/>
    </location>
</feature>
<dbReference type="EMBL" id="JAXCGZ010004519">
    <property type="protein sequence ID" value="KAK7081700.1"/>
    <property type="molecule type" value="Genomic_DNA"/>
</dbReference>
<gene>
    <name evidence="3" type="ORF">SK128_007704</name>
</gene>
<keyword evidence="4" id="KW-1185">Reference proteome</keyword>
<keyword evidence="2" id="KW-0732">Signal</keyword>
<evidence type="ECO:0000313" key="3">
    <source>
        <dbReference type="EMBL" id="KAK7081700.1"/>
    </source>
</evidence>
<feature type="compositionally biased region" description="Low complexity" evidence="1">
    <location>
        <begin position="75"/>
        <end position="86"/>
    </location>
</feature>
<reference evidence="3 4" key="1">
    <citation type="submission" date="2023-11" db="EMBL/GenBank/DDBJ databases">
        <title>Halocaridina rubra genome assembly.</title>
        <authorList>
            <person name="Smith C."/>
        </authorList>
    </citation>
    <scope>NUCLEOTIDE SEQUENCE [LARGE SCALE GENOMIC DNA]</scope>
    <source>
        <strain evidence="3">EP-1</strain>
        <tissue evidence="3">Whole</tissue>
    </source>
</reference>
<dbReference type="Proteomes" id="UP001381693">
    <property type="component" value="Unassembled WGS sequence"/>
</dbReference>
<evidence type="ECO:0000313" key="4">
    <source>
        <dbReference type="Proteomes" id="UP001381693"/>
    </source>
</evidence>
<proteinExistence type="predicted"/>
<evidence type="ECO:0000256" key="1">
    <source>
        <dbReference type="SAM" id="MobiDB-lite"/>
    </source>
</evidence>
<feature type="region of interest" description="Disordered" evidence="1">
    <location>
        <begin position="74"/>
        <end position="101"/>
    </location>
</feature>
<feature type="chain" id="PRO_5042830327" evidence="2">
    <location>
        <begin position="17"/>
        <end position="101"/>
    </location>
</feature>
<organism evidence="3 4">
    <name type="scientific">Halocaridina rubra</name>
    <name type="common">Hawaiian red shrimp</name>
    <dbReference type="NCBI Taxonomy" id="373956"/>
    <lineage>
        <taxon>Eukaryota</taxon>
        <taxon>Metazoa</taxon>
        <taxon>Ecdysozoa</taxon>
        <taxon>Arthropoda</taxon>
        <taxon>Crustacea</taxon>
        <taxon>Multicrustacea</taxon>
        <taxon>Malacostraca</taxon>
        <taxon>Eumalacostraca</taxon>
        <taxon>Eucarida</taxon>
        <taxon>Decapoda</taxon>
        <taxon>Pleocyemata</taxon>
        <taxon>Caridea</taxon>
        <taxon>Atyoidea</taxon>
        <taxon>Atyidae</taxon>
        <taxon>Halocaridina</taxon>
    </lineage>
</organism>
<dbReference type="AlphaFoldDB" id="A0AAN9AD57"/>
<accession>A0AAN9AD57</accession>
<protein>
    <submittedName>
        <fullName evidence="3">Uncharacterized protein</fullName>
    </submittedName>
</protein>